<dbReference type="AlphaFoldDB" id="A0A0J7ZFH4"/>
<protein>
    <recommendedName>
        <fullName evidence="3">DUF3800 domain-containing protein</fullName>
    </recommendedName>
</protein>
<evidence type="ECO:0000313" key="1">
    <source>
        <dbReference type="EMBL" id="KMS74137.1"/>
    </source>
</evidence>
<proteinExistence type="predicted"/>
<reference evidence="1 2" key="1">
    <citation type="submission" date="2015-06" db="EMBL/GenBank/DDBJ databases">
        <authorList>
            <person name="Ju K.-S."/>
            <person name="Doroghazi J.R."/>
            <person name="Metcalf W.W."/>
        </authorList>
    </citation>
    <scope>NUCLEOTIDE SEQUENCE [LARGE SCALE GENOMIC DNA]</scope>
    <source>
        <strain evidence="1 2">NRRL 3414</strain>
    </source>
</reference>
<dbReference type="Proteomes" id="UP000037432">
    <property type="component" value="Unassembled WGS sequence"/>
</dbReference>
<dbReference type="InterPro" id="IPR024524">
    <property type="entry name" value="DUF3800"/>
</dbReference>
<evidence type="ECO:0000313" key="2">
    <source>
        <dbReference type="Proteomes" id="UP000037432"/>
    </source>
</evidence>
<gene>
    <name evidence="1" type="ORF">ACM01_15645</name>
</gene>
<accession>A0A0J7ZFH4</accession>
<organism evidence="1 2">
    <name type="scientific">Streptomyces viridochromogenes</name>
    <dbReference type="NCBI Taxonomy" id="1938"/>
    <lineage>
        <taxon>Bacteria</taxon>
        <taxon>Bacillati</taxon>
        <taxon>Actinomycetota</taxon>
        <taxon>Actinomycetes</taxon>
        <taxon>Kitasatosporales</taxon>
        <taxon>Streptomycetaceae</taxon>
        <taxon>Streptomyces</taxon>
    </lineage>
</organism>
<comment type="caution">
    <text evidence="1">The sequence shown here is derived from an EMBL/GenBank/DDBJ whole genome shotgun (WGS) entry which is preliminary data.</text>
</comment>
<name>A0A0J7ZFH4_STRVR</name>
<dbReference type="PATRIC" id="fig|1938.3.peg.9777"/>
<dbReference type="Pfam" id="PF12686">
    <property type="entry name" value="DUF3800"/>
    <property type="match status" value="1"/>
</dbReference>
<dbReference type="OrthoDB" id="4071750at2"/>
<evidence type="ECO:0008006" key="3">
    <source>
        <dbReference type="Google" id="ProtNLM"/>
    </source>
</evidence>
<sequence length="335" mass="36871">MSTASSERPVVYVDESANSGQNLLDPHQIVFTVAGVHLAEDLAASIVDEVRGQLPRNLREPKYTSLAGSSRGRKSLMNAFSRLPEGSVRTYLVHKRFMVITKLVDVIMETTAYRDGYNLYEGKESLALANMLHMGGPILGDADAYDRMLHTFVNWVRQRATTDELYAAVAVLKASVRDQQFAEWLEMLEYCRPVADETAAEFASGRHRDELDPAIPSLYCLATTFGQSLGKFRLVHDASKVIDRNSAFLHAVHLLPDPARPGEFMNALMGAIEFADSSDHPQLQVADWAAGATRHWGQGMASGGGDRFSRELEPVALSWLIDGIWPAPLGADGHS</sequence>
<dbReference type="EMBL" id="LFNT01000015">
    <property type="protein sequence ID" value="KMS74137.1"/>
    <property type="molecule type" value="Genomic_DNA"/>
</dbReference>